<dbReference type="Pfam" id="PF17862">
    <property type="entry name" value="AAA_lid_3"/>
    <property type="match status" value="1"/>
</dbReference>
<dbReference type="Gene3D" id="3.10.28.10">
    <property type="entry name" value="Homing endonucleases"/>
    <property type="match status" value="1"/>
</dbReference>
<evidence type="ECO:0000256" key="11">
    <source>
        <dbReference type="ARBA" id="ARBA00022801"/>
    </source>
</evidence>
<keyword evidence="11" id="KW-0378">Hydrolase</keyword>
<keyword evidence="12" id="KW-0068">Autocatalytic cleavage</keyword>
<dbReference type="PROSITE" id="PS00674">
    <property type="entry name" value="AAA"/>
    <property type="match status" value="1"/>
</dbReference>
<dbReference type="SUPFAM" id="SSF55608">
    <property type="entry name" value="Homing endonucleases"/>
    <property type="match status" value="1"/>
</dbReference>
<dbReference type="InterPro" id="IPR036844">
    <property type="entry name" value="Hint_dom_sf"/>
</dbReference>
<evidence type="ECO:0000256" key="15">
    <source>
        <dbReference type="ARBA" id="ARBA00022886"/>
    </source>
</evidence>
<keyword evidence="9 20" id="KW-0547">Nucleotide-binding</keyword>
<comment type="subcellular location">
    <subcellularLocation>
        <location evidence="2">Membrane</location>
    </subcellularLocation>
</comment>
<comment type="cofactor">
    <cofactor evidence="1">
        <name>Zn(2+)</name>
        <dbReference type="ChEBI" id="CHEBI:29105"/>
    </cofactor>
</comment>
<keyword evidence="10" id="KW-0255">Endonuclease</keyword>
<dbReference type="Gene3D" id="1.10.8.60">
    <property type="match status" value="1"/>
</dbReference>
<dbReference type="InterPro" id="IPR030934">
    <property type="entry name" value="Intein_C"/>
</dbReference>
<keyword evidence="16 21" id="KW-1133">Transmembrane helix</keyword>
<dbReference type="PANTHER" id="PTHR23076">
    <property type="entry name" value="METALLOPROTEASE M41 FTSH"/>
    <property type="match status" value="1"/>
</dbReference>
<dbReference type="InterPro" id="IPR003960">
    <property type="entry name" value="ATPase_AAA_CS"/>
</dbReference>
<dbReference type="AlphaFoldDB" id="A0A0G0TWC9"/>
<evidence type="ECO:0000256" key="19">
    <source>
        <dbReference type="ARBA" id="ARBA00023136"/>
    </source>
</evidence>
<dbReference type="Gene3D" id="2.170.16.10">
    <property type="entry name" value="Hedgehog/Intein (Hint) domain"/>
    <property type="match status" value="2"/>
</dbReference>
<evidence type="ECO:0000256" key="5">
    <source>
        <dbReference type="ARBA" id="ARBA00022670"/>
    </source>
</evidence>
<dbReference type="InterPro" id="IPR027417">
    <property type="entry name" value="P-loop_NTPase"/>
</dbReference>
<dbReference type="GO" id="GO:0004519">
    <property type="term" value="F:endonuclease activity"/>
    <property type="evidence" value="ECO:0007669"/>
    <property type="project" value="UniProtKB-KW"/>
</dbReference>
<keyword evidence="13" id="KW-0862">Zinc</keyword>
<keyword evidence="8" id="KW-0479">Metal-binding</keyword>
<evidence type="ECO:0000256" key="13">
    <source>
        <dbReference type="ARBA" id="ARBA00022833"/>
    </source>
</evidence>
<dbReference type="InterPro" id="IPR037219">
    <property type="entry name" value="Peptidase_M41-like"/>
</dbReference>
<dbReference type="InterPro" id="IPR003586">
    <property type="entry name" value="Hint_dom_C"/>
</dbReference>
<dbReference type="SUPFAM" id="SSF140990">
    <property type="entry name" value="FtsH protease domain-like"/>
    <property type="match status" value="1"/>
</dbReference>
<feature type="domain" description="DOD-type homing endonuclease" evidence="22">
    <location>
        <begin position="347"/>
        <end position="479"/>
    </location>
</feature>
<accession>A0A0G0TWC9</accession>
<dbReference type="EMBL" id="LBYB01000003">
    <property type="protein sequence ID" value="KKR42262.1"/>
    <property type="molecule type" value="Genomic_DNA"/>
</dbReference>
<dbReference type="PRINTS" id="PR00379">
    <property type="entry name" value="INTEIN"/>
</dbReference>
<comment type="caution">
    <text evidence="23">The sequence shown here is derived from an EMBL/GenBank/DDBJ whole genome shotgun (WGS) entry which is preliminary data.</text>
</comment>
<keyword evidence="7" id="KW-0540">Nuclease</keyword>
<proteinExistence type="inferred from homology"/>
<dbReference type="InterPro" id="IPR000642">
    <property type="entry name" value="Peptidase_M41"/>
</dbReference>
<evidence type="ECO:0000256" key="12">
    <source>
        <dbReference type="ARBA" id="ARBA00022813"/>
    </source>
</evidence>
<evidence type="ECO:0000256" key="2">
    <source>
        <dbReference type="ARBA" id="ARBA00004370"/>
    </source>
</evidence>
<reference evidence="23 24" key="1">
    <citation type="journal article" date="2015" name="Nature">
        <title>rRNA introns, odd ribosomes, and small enigmatic genomes across a large radiation of phyla.</title>
        <authorList>
            <person name="Brown C.T."/>
            <person name="Hug L.A."/>
            <person name="Thomas B.C."/>
            <person name="Sharon I."/>
            <person name="Castelle C.J."/>
            <person name="Singh A."/>
            <person name="Wilkins M.J."/>
            <person name="Williams K.H."/>
            <person name="Banfield J.F."/>
        </authorList>
    </citation>
    <scope>NUCLEOTIDE SEQUENCE [LARGE SCALE GENOMIC DNA]</scope>
</reference>
<name>A0A0G0TWC9_9BACT</name>
<evidence type="ECO:0000256" key="17">
    <source>
        <dbReference type="ARBA" id="ARBA00023000"/>
    </source>
</evidence>
<dbReference type="FunFam" id="1.20.58.760:FF:000001">
    <property type="entry name" value="ATP-dependent zinc metalloprotease FtsH"/>
    <property type="match status" value="1"/>
</dbReference>
<gene>
    <name evidence="23" type="ORF">UT77_C0003G0057</name>
</gene>
<evidence type="ECO:0000313" key="24">
    <source>
        <dbReference type="Proteomes" id="UP000034881"/>
    </source>
</evidence>
<dbReference type="PROSITE" id="PS50819">
    <property type="entry name" value="INTEIN_ENDONUCLEASE"/>
    <property type="match status" value="1"/>
</dbReference>
<evidence type="ECO:0000256" key="1">
    <source>
        <dbReference type="ARBA" id="ARBA00001947"/>
    </source>
</evidence>
<dbReference type="GO" id="GO:0004176">
    <property type="term" value="F:ATP-dependent peptidase activity"/>
    <property type="evidence" value="ECO:0007669"/>
    <property type="project" value="InterPro"/>
</dbReference>
<dbReference type="Pfam" id="PF00004">
    <property type="entry name" value="AAA"/>
    <property type="match status" value="1"/>
</dbReference>
<dbReference type="InterPro" id="IPR011546">
    <property type="entry name" value="Pept_M41_FtsH_extracell"/>
</dbReference>
<dbReference type="NCBIfam" id="TIGR01443">
    <property type="entry name" value="intein_Cterm"/>
    <property type="match status" value="1"/>
</dbReference>
<dbReference type="PROSITE" id="PS50817">
    <property type="entry name" value="INTEIN_N_TER"/>
    <property type="match status" value="1"/>
</dbReference>
<keyword evidence="15" id="KW-0404">Intron homing</keyword>
<dbReference type="InterPro" id="IPR003587">
    <property type="entry name" value="Hint_dom_N"/>
</dbReference>
<evidence type="ECO:0000256" key="7">
    <source>
        <dbReference type="ARBA" id="ARBA00022722"/>
    </source>
</evidence>
<dbReference type="SMART" id="SM00382">
    <property type="entry name" value="AAA"/>
    <property type="match status" value="1"/>
</dbReference>
<evidence type="ECO:0000256" key="3">
    <source>
        <dbReference type="ARBA" id="ARBA00010044"/>
    </source>
</evidence>
<evidence type="ECO:0000256" key="6">
    <source>
        <dbReference type="ARBA" id="ARBA00022692"/>
    </source>
</evidence>
<dbReference type="GO" id="GO:0016539">
    <property type="term" value="P:intein-mediated protein splicing"/>
    <property type="evidence" value="ECO:0007669"/>
    <property type="project" value="InterPro"/>
</dbReference>
<evidence type="ECO:0000256" key="8">
    <source>
        <dbReference type="ARBA" id="ARBA00022723"/>
    </source>
</evidence>
<dbReference type="GO" id="GO:0005524">
    <property type="term" value="F:ATP binding"/>
    <property type="evidence" value="ECO:0007669"/>
    <property type="project" value="UniProtKB-KW"/>
</dbReference>
<dbReference type="SMART" id="SM00306">
    <property type="entry name" value="HintN"/>
    <property type="match status" value="1"/>
</dbReference>
<dbReference type="InterPro" id="IPR027434">
    <property type="entry name" value="Homing_endonucl"/>
</dbReference>
<dbReference type="SUPFAM" id="SSF52540">
    <property type="entry name" value="P-loop containing nucleoside triphosphate hydrolases"/>
    <property type="match status" value="2"/>
</dbReference>
<dbReference type="NCBIfam" id="TIGR01445">
    <property type="entry name" value="intein_Nterm"/>
    <property type="match status" value="1"/>
</dbReference>
<dbReference type="Pfam" id="PF06480">
    <property type="entry name" value="FtsH_ext"/>
    <property type="match status" value="1"/>
</dbReference>
<dbReference type="InterPro" id="IPR003593">
    <property type="entry name" value="AAA+_ATPase"/>
</dbReference>
<comment type="similarity">
    <text evidence="3">In the C-terminal section; belongs to the peptidase M41 family.</text>
</comment>
<dbReference type="Gene3D" id="1.20.58.760">
    <property type="entry name" value="Peptidase M41"/>
    <property type="match status" value="1"/>
</dbReference>
<keyword evidence="19 21" id="KW-0472">Membrane</keyword>
<evidence type="ECO:0000259" key="22">
    <source>
        <dbReference type="PROSITE" id="PS50819"/>
    </source>
</evidence>
<dbReference type="GO" id="GO:0005886">
    <property type="term" value="C:plasma membrane"/>
    <property type="evidence" value="ECO:0007669"/>
    <property type="project" value="TreeGrafter"/>
</dbReference>
<keyword evidence="6 21" id="KW-0812">Transmembrane</keyword>
<dbReference type="Pfam" id="PF01434">
    <property type="entry name" value="Peptidase_M41"/>
    <property type="match status" value="1"/>
</dbReference>
<evidence type="ECO:0000256" key="21">
    <source>
        <dbReference type="SAM" id="Phobius"/>
    </source>
</evidence>
<keyword evidence="14 20" id="KW-0067">ATP-binding</keyword>
<evidence type="ECO:0000256" key="20">
    <source>
        <dbReference type="RuleBase" id="RU003651"/>
    </source>
</evidence>
<dbReference type="InterPro" id="IPR004860">
    <property type="entry name" value="LAGLIDADG_dom"/>
</dbReference>
<sequence>MANGKRKVNINKKFFGLFKGLLVYILIALAALIFFYQVSGGPQTSANDVPISQIVNDVKDGKIQKISLEGDKVTAEIKNSDQKLTSHKEAGESIYKILESSGVDPKTVTIEVRDLSIQQAWVGILSAVLPILLLVGLMFFLFKNARDAGQGIFSFAQSRARLFTKDQPQIKFTDVAGAEEAKRELSEVVEFLKTPEKFKALGARIPKGVLMVGPAGTGKCVTGDTIIWTNKGLMEIREVPRYYYVDPKSHQVYGAQLPGFSTDDVISNKNFASHWFNLGEQKTIKVSLAQGFSLEGTPEHPVVVMDSTGKLRFRKIEHLQEGDYVAIQFGRRIFGDLDLVDEETAYLMGLLTGDGNLSHASRVGLTNVEPETIDFYKKYLATHYPKGMISTSANGQSFLVSNWDFKKQLYQLGMSYLLSYDKTIPPTILQAPGNVQIAFLQGLFDTDASVGKARAEFEYTTVSKKIVTQVQMMLLNLGVVASLNVKGTTENGYYRPVYRLTMTGSSLVNFSNIVGFRLSRKQRLLKAHTKRMGRVNTNIDVIPLIASIVVESWKVISLKKLSNEKLSKTIDKVKRRGRVTRETLKEYLKYVGLLEVEIPHLEYLRSLLEANLFFSRVVKKTEGQANVYDFTVPETHSFLGNGFINHNTLLSRAVAGEAGVPFFSIAGSEFMEMLVGVGAARVRDMFAQAKKAAPAIIFVDEIESIGRQRGMGISGGHDEREQTLNQILVEMDGFTQTDHVIVLAATNRPDLLDAALVRPGRFDRRVVLSLPDLEERKAIIELHMKGKPFVKDVSIEKLARRTVGFSGADLANMLNEAAILAAREGKTAIDSKDLEEAATKEKLGPQRKRMQSEHDRKLAAYHEAGHAIVGHFLKKVDPVHRISIVSRGMSGGHTLFPPTEDRSNESKSRLLEQITAALGGQAAEELVFRDISTGAASDIEVATNIARAMVTQYGMSSLGPLSINPRPMFGVWRGMEEGEGLSPKLHDAVDAEIKKIMDACYKEAQDLLKKNKVKLDKVAKALLEKETLEGDEFESIVGKKRS</sequence>
<dbReference type="PATRIC" id="fig|1618431.3.peg.513"/>
<dbReference type="GO" id="GO:0016887">
    <property type="term" value="F:ATP hydrolysis activity"/>
    <property type="evidence" value="ECO:0007669"/>
    <property type="project" value="InterPro"/>
</dbReference>
<dbReference type="GO" id="GO:0004222">
    <property type="term" value="F:metalloendopeptidase activity"/>
    <property type="evidence" value="ECO:0007669"/>
    <property type="project" value="InterPro"/>
</dbReference>
<dbReference type="SUPFAM" id="SSF51294">
    <property type="entry name" value="Hedgehog/intein (Hint) domain"/>
    <property type="match status" value="1"/>
</dbReference>
<dbReference type="PROSITE" id="PS50818">
    <property type="entry name" value="INTEIN_C_TER"/>
    <property type="match status" value="1"/>
</dbReference>
<dbReference type="GO" id="GO:0030163">
    <property type="term" value="P:protein catabolic process"/>
    <property type="evidence" value="ECO:0007669"/>
    <property type="project" value="TreeGrafter"/>
</dbReference>
<dbReference type="SMART" id="SM00305">
    <property type="entry name" value="HintC"/>
    <property type="match status" value="1"/>
</dbReference>
<keyword evidence="5 23" id="KW-0645">Protease</keyword>
<evidence type="ECO:0000256" key="4">
    <source>
        <dbReference type="ARBA" id="ARBA00022475"/>
    </source>
</evidence>
<dbReference type="Gene3D" id="3.40.50.300">
    <property type="entry name" value="P-loop containing nucleotide triphosphate hydrolases"/>
    <property type="match status" value="2"/>
</dbReference>
<dbReference type="Pfam" id="PF14528">
    <property type="entry name" value="LAGLIDADG_3"/>
    <property type="match status" value="1"/>
</dbReference>
<keyword evidence="17" id="KW-0651">Protein splicing</keyword>
<keyword evidence="4" id="KW-1003">Cell membrane</keyword>
<dbReference type="FunFam" id="1.10.8.60:FF:000001">
    <property type="entry name" value="ATP-dependent zinc metalloprotease FtsH"/>
    <property type="match status" value="1"/>
</dbReference>
<feature type="transmembrane region" description="Helical" evidence="21">
    <location>
        <begin position="120"/>
        <end position="142"/>
    </location>
</feature>
<keyword evidence="18 23" id="KW-0482">Metalloprotease</keyword>
<organism evidence="23 24">
    <name type="scientific">Candidatus Daviesbacteria bacterium GW2011_GWC2_40_12</name>
    <dbReference type="NCBI Taxonomy" id="1618431"/>
    <lineage>
        <taxon>Bacteria</taxon>
        <taxon>Candidatus Daviesiibacteriota</taxon>
    </lineage>
</organism>
<dbReference type="Pfam" id="PF14890">
    <property type="entry name" value="Intein_splicing"/>
    <property type="match status" value="1"/>
</dbReference>
<comment type="similarity">
    <text evidence="20">Belongs to the AAA ATPase family.</text>
</comment>
<dbReference type="InterPro" id="IPR006141">
    <property type="entry name" value="Intein_N"/>
</dbReference>
<dbReference type="Proteomes" id="UP000034881">
    <property type="component" value="Unassembled WGS sequence"/>
</dbReference>
<dbReference type="CDD" id="cd00081">
    <property type="entry name" value="Hint"/>
    <property type="match status" value="1"/>
</dbReference>
<protein>
    <submittedName>
        <fullName evidence="23">ATP-dependent zinc metalloprotease FtsH</fullName>
    </submittedName>
</protein>
<evidence type="ECO:0000313" key="23">
    <source>
        <dbReference type="EMBL" id="KKR42262.1"/>
    </source>
</evidence>
<dbReference type="InterPro" id="IPR003959">
    <property type="entry name" value="ATPase_AAA_core"/>
</dbReference>
<evidence type="ECO:0000256" key="9">
    <source>
        <dbReference type="ARBA" id="ARBA00022741"/>
    </source>
</evidence>
<dbReference type="InterPro" id="IPR004042">
    <property type="entry name" value="Intein_endonuc_central"/>
</dbReference>
<evidence type="ECO:0000256" key="16">
    <source>
        <dbReference type="ARBA" id="ARBA00022989"/>
    </source>
</evidence>
<dbReference type="GO" id="GO:0006314">
    <property type="term" value="P:intron homing"/>
    <property type="evidence" value="ECO:0007669"/>
    <property type="project" value="UniProtKB-KW"/>
</dbReference>
<dbReference type="GO" id="GO:0008270">
    <property type="term" value="F:zinc ion binding"/>
    <property type="evidence" value="ECO:0007669"/>
    <property type="project" value="InterPro"/>
</dbReference>
<evidence type="ECO:0000256" key="10">
    <source>
        <dbReference type="ARBA" id="ARBA00022759"/>
    </source>
</evidence>
<dbReference type="InterPro" id="IPR006142">
    <property type="entry name" value="INTEIN"/>
</dbReference>
<evidence type="ECO:0000256" key="18">
    <source>
        <dbReference type="ARBA" id="ARBA00023049"/>
    </source>
</evidence>
<dbReference type="InterPro" id="IPR041569">
    <property type="entry name" value="AAA_lid_3"/>
</dbReference>
<dbReference type="PANTHER" id="PTHR23076:SF97">
    <property type="entry name" value="ATP-DEPENDENT ZINC METALLOPROTEASE YME1L1"/>
    <property type="match status" value="1"/>
</dbReference>
<feature type="transmembrane region" description="Helical" evidence="21">
    <location>
        <begin position="21"/>
        <end position="38"/>
    </location>
</feature>
<evidence type="ECO:0000256" key="14">
    <source>
        <dbReference type="ARBA" id="ARBA00022840"/>
    </source>
</evidence>